<proteinExistence type="predicted"/>
<organism evidence="2 3">
    <name type="scientific">Deinococcus xinjiangensis</name>
    <dbReference type="NCBI Taxonomy" id="457454"/>
    <lineage>
        <taxon>Bacteria</taxon>
        <taxon>Thermotogati</taxon>
        <taxon>Deinococcota</taxon>
        <taxon>Deinococci</taxon>
        <taxon>Deinococcales</taxon>
        <taxon>Deinococcaceae</taxon>
        <taxon>Deinococcus</taxon>
    </lineage>
</organism>
<dbReference type="InterPro" id="IPR021130">
    <property type="entry name" value="PRib-ATP_PPHydrolase-like"/>
</dbReference>
<feature type="region of interest" description="Disordered" evidence="1">
    <location>
        <begin position="112"/>
        <end position="139"/>
    </location>
</feature>
<dbReference type="EMBL" id="BAABRN010000031">
    <property type="protein sequence ID" value="GAA5502852.1"/>
    <property type="molecule type" value="Genomic_DNA"/>
</dbReference>
<comment type="caution">
    <text evidence="2">The sequence shown here is derived from an EMBL/GenBank/DDBJ whole genome shotgun (WGS) entry which is preliminary data.</text>
</comment>
<dbReference type="RefSeq" id="WP_353542822.1">
    <property type="nucleotide sequence ID" value="NZ_BAABRN010000031.1"/>
</dbReference>
<evidence type="ECO:0000313" key="3">
    <source>
        <dbReference type="Proteomes" id="UP001458946"/>
    </source>
</evidence>
<dbReference type="Gene3D" id="1.10.3420.10">
    <property type="entry name" value="putative ntp pyrophosphohydrolase like domain"/>
    <property type="match status" value="1"/>
</dbReference>
<reference evidence="2 3" key="1">
    <citation type="submission" date="2024-02" db="EMBL/GenBank/DDBJ databases">
        <title>Deinococcus xinjiangensis NBRC 107630.</title>
        <authorList>
            <person name="Ichikawa N."/>
            <person name="Katano-Makiyama Y."/>
            <person name="Hidaka K."/>
        </authorList>
    </citation>
    <scope>NUCLEOTIDE SEQUENCE [LARGE SCALE GENOMIC DNA]</scope>
    <source>
        <strain evidence="2 3">NBRC 107630</strain>
    </source>
</reference>
<sequence>MSAAQSSSSNAAKLREFHRAIGLHPPTQPTVPDTALLKLRHTLISEEWQEVQEEMTRLTGRLAQQETLTPAALAPLVHELTDLLYVTYGALDQFGVDTDAIFAEVHRANLSKTAGPKRADGKQLKPEGWQPADVGQFLK</sequence>
<evidence type="ECO:0000313" key="2">
    <source>
        <dbReference type="EMBL" id="GAA5502852.1"/>
    </source>
</evidence>
<gene>
    <name evidence="2" type="ORF">Dxin01_02599</name>
</gene>
<evidence type="ECO:0008006" key="4">
    <source>
        <dbReference type="Google" id="ProtNLM"/>
    </source>
</evidence>
<dbReference type="Proteomes" id="UP001458946">
    <property type="component" value="Unassembled WGS sequence"/>
</dbReference>
<dbReference type="InterPro" id="IPR023292">
    <property type="entry name" value="NTP_PyroPHydrolase-like_dom_sf"/>
</dbReference>
<accession>A0ABP9VGN6</accession>
<name>A0ABP9VGN6_9DEIO</name>
<dbReference type="Pfam" id="PF01503">
    <property type="entry name" value="PRA-PH"/>
    <property type="match status" value="1"/>
</dbReference>
<dbReference type="SUPFAM" id="SSF101386">
    <property type="entry name" value="all-alpha NTP pyrophosphatases"/>
    <property type="match status" value="1"/>
</dbReference>
<protein>
    <recommendedName>
        <fullName evidence="4">Phosphoribosyl-ATP pyrophosphohydrolase</fullName>
    </recommendedName>
</protein>
<evidence type="ECO:0000256" key="1">
    <source>
        <dbReference type="SAM" id="MobiDB-lite"/>
    </source>
</evidence>
<keyword evidence="3" id="KW-1185">Reference proteome</keyword>